<dbReference type="Pfam" id="PF01915">
    <property type="entry name" value="Glyco_hydro_3_C"/>
    <property type="match status" value="1"/>
</dbReference>
<dbReference type="PANTHER" id="PTHR30620:SF16">
    <property type="entry name" value="LYSOSOMAL BETA GLUCOSIDASE"/>
    <property type="match status" value="1"/>
</dbReference>
<keyword evidence="15" id="KW-1185">Reference proteome</keyword>
<evidence type="ECO:0000256" key="5">
    <source>
        <dbReference type="ARBA" id="ARBA00022670"/>
    </source>
</evidence>
<dbReference type="EC" id="3.2.1.21" evidence="4"/>
<dbReference type="PRINTS" id="PR00133">
    <property type="entry name" value="GLHYDRLASE3"/>
</dbReference>
<evidence type="ECO:0000256" key="8">
    <source>
        <dbReference type="ARBA" id="ARBA00023295"/>
    </source>
</evidence>
<dbReference type="InterPro" id="IPR042266">
    <property type="entry name" value="PPPDE_sf"/>
</dbReference>
<dbReference type="SMART" id="SM01217">
    <property type="entry name" value="Fn3_like"/>
    <property type="match status" value="1"/>
</dbReference>
<dbReference type="InterPro" id="IPR008580">
    <property type="entry name" value="PPPDE_dom"/>
</dbReference>
<dbReference type="GO" id="GO:0009251">
    <property type="term" value="P:glucan catabolic process"/>
    <property type="evidence" value="ECO:0007669"/>
    <property type="project" value="TreeGrafter"/>
</dbReference>
<feature type="signal peptide" evidence="11">
    <location>
        <begin position="1"/>
        <end position="25"/>
    </location>
</feature>
<dbReference type="InterPro" id="IPR013783">
    <property type="entry name" value="Ig-like_fold"/>
</dbReference>
<feature type="chain" id="PRO_5043271196" description="beta-glucosidase" evidence="11">
    <location>
        <begin position="26"/>
        <end position="1309"/>
    </location>
</feature>
<dbReference type="PANTHER" id="PTHR30620">
    <property type="entry name" value="PERIPLASMIC BETA-GLUCOSIDASE-RELATED"/>
    <property type="match status" value="1"/>
</dbReference>
<reference evidence="13" key="1">
    <citation type="submission" date="2022-10" db="EMBL/GenBank/DDBJ databases">
        <authorList>
            <person name="Chen Y."/>
            <person name="Dougan E. K."/>
            <person name="Chan C."/>
            <person name="Rhodes N."/>
            <person name="Thang M."/>
        </authorList>
    </citation>
    <scope>NUCLEOTIDE SEQUENCE</scope>
</reference>
<dbReference type="Pfam" id="PF05903">
    <property type="entry name" value="Peptidase_C97"/>
    <property type="match status" value="1"/>
</dbReference>
<dbReference type="Pfam" id="PF00933">
    <property type="entry name" value="Glyco_hydro_3"/>
    <property type="match status" value="1"/>
</dbReference>
<feature type="coiled-coil region" evidence="9">
    <location>
        <begin position="921"/>
        <end position="948"/>
    </location>
</feature>
<keyword evidence="9" id="KW-0175">Coiled coil</keyword>
<evidence type="ECO:0000256" key="1">
    <source>
        <dbReference type="ARBA" id="ARBA00000448"/>
    </source>
</evidence>
<dbReference type="Gene3D" id="3.40.50.1700">
    <property type="entry name" value="Glycoside hydrolase family 3 C-terminal domain"/>
    <property type="match status" value="1"/>
</dbReference>
<dbReference type="InterPro" id="IPR001764">
    <property type="entry name" value="Glyco_hydro_3_N"/>
</dbReference>
<comment type="similarity">
    <text evidence="2">Belongs to the glycosyl hydrolase 3 family.</text>
</comment>
<comment type="caution">
    <text evidence="13">The sequence shown here is derived from an EMBL/GenBank/DDBJ whole genome shotgun (WGS) entry which is preliminary data.</text>
</comment>
<dbReference type="Pfam" id="PF14310">
    <property type="entry name" value="Fn3-like"/>
    <property type="match status" value="1"/>
</dbReference>
<comment type="similarity">
    <text evidence="3">Belongs to the DeSI family.</text>
</comment>
<dbReference type="InterPro" id="IPR002772">
    <property type="entry name" value="Glyco_hydro_3_C"/>
</dbReference>
<dbReference type="Gene3D" id="3.20.20.300">
    <property type="entry name" value="Glycoside hydrolase, family 3, N-terminal domain"/>
    <property type="match status" value="1"/>
</dbReference>
<dbReference type="SUPFAM" id="SSF52279">
    <property type="entry name" value="Beta-D-glucan exohydrolase, C-terminal domain"/>
    <property type="match status" value="1"/>
</dbReference>
<dbReference type="GO" id="GO:0006508">
    <property type="term" value="P:proteolysis"/>
    <property type="evidence" value="ECO:0007669"/>
    <property type="project" value="UniProtKB-KW"/>
</dbReference>
<gene>
    <name evidence="13" type="ORF">C1SCF055_LOCUS32904</name>
</gene>
<dbReference type="InterPro" id="IPR017853">
    <property type="entry name" value="GH"/>
</dbReference>
<dbReference type="GO" id="GO:0008422">
    <property type="term" value="F:beta-glucosidase activity"/>
    <property type="evidence" value="ECO:0007669"/>
    <property type="project" value="UniProtKB-EC"/>
</dbReference>
<feature type="region of interest" description="Disordered" evidence="10">
    <location>
        <begin position="958"/>
        <end position="1023"/>
    </location>
</feature>
<dbReference type="EMBL" id="CAMXCT030004013">
    <property type="protein sequence ID" value="CAL4794652.1"/>
    <property type="molecule type" value="Genomic_DNA"/>
</dbReference>
<dbReference type="SMART" id="SM01179">
    <property type="entry name" value="DUF862"/>
    <property type="match status" value="1"/>
</dbReference>
<evidence type="ECO:0000313" key="15">
    <source>
        <dbReference type="Proteomes" id="UP001152797"/>
    </source>
</evidence>
<evidence type="ECO:0000256" key="11">
    <source>
        <dbReference type="SAM" id="SignalP"/>
    </source>
</evidence>
<comment type="catalytic activity">
    <reaction evidence="1">
        <text>Hydrolysis of terminal, non-reducing beta-D-glucosyl residues with release of beta-D-glucose.</text>
        <dbReference type="EC" id="3.2.1.21"/>
    </reaction>
</comment>
<dbReference type="PROSITE" id="PS51858">
    <property type="entry name" value="PPPDE"/>
    <property type="match status" value="1"/>
</dbReference>
<keyword evidence="6 11" id="KW-0732">Signal</keyword>
<evidence type="ECO:0000256" key="3">
    <source>
        <dbReference type="ARBA" id="ARBA00008140"/>
    </source>
</evidence>
<proteinExistence type="inferred from homology"/>
<dbReference type="SUPFAM" id="SSF51445">
    <property type="entry name" value="(Trans)glycosidases"/>
    <property type="match status" value="1"/>
</dbReference>
<feature type="domain" description="PPPDE" evidence="12">
    <location>
        <begin position="1148"/>
        <end position="1265"/>
    </location>
</feature>
<keyword evidence="5" id="KW-0645">Protease</keyword>
<dbReference type="InterPro" id="IPR036962">
    <property type="entry name" value="Glyco_hydro_3_N_sf"/>
</dbReference>
<sequence length="1309" mass="142607">MEPALSMFLAVAAILPFFGVFSAVATPVALAGPKVSSDGQIEVLLSSMTLKEKAGQLSLFARPWGSDFNGESPRWNTTLKWIRAGQVGGLFNGERVKTNRELQRIAVEESRLGIPLIFGADIWHGMWTIFPVPLGEAASWEPELAYQTARAAAKEATASGLMWTFSPMVDTARDQRWGRNIEGAGEDPFLGEAFARARVEGFQGPDLKSPDSLAACLKHFAGYGGALSGLDYSESDMSESTFRDVFLPPFIAGIKAGALSIMSAFQALGGVPVTGNHWLLTEVLRDELGFQGFVVTDYEADGQLVNHGFAANGSDAAKISLSAGVDMSMQSGIFQEHLPQLVSDGLLSLDRLDEAVRRILRAKAAMGLFDNPYRSLDPTKSWPNATMIQEHDALARHAARKSLVLLKNDGAILPLKKCCQKIGVIGWWINSKDLDGVGVVWGNRSHGVTLMEGLRGAVQNQSLLRATKGSGADEEIKGGLEKAAAVATWADVVILALGETSLHSGESRSRTEITIPEVQQDLAEAVAKAVQKVGKPMIILLKNGRALELRGAVKDAGAIMVTWFLGKQTGHAIADVLFGDYSPSGRLPISFPMASGQQPWYYNHMSSGRPCTWGRSYTNCFLDVPDLALYPFGHGLTYAKVNYTTPRLSHLRLPWNGSLSIACNVTNVGHRVAEEVVQLYVHDQVASRVRPVRELKGFKKIILEPGETQQVDFTLVRQNLLFASAAHSRHSETYTVEAGLFTIWVKEYLHPSLLCWKKNLERLSFLMSVANRFPNSLVLSRSHWYQKDAARNPGTLVFEATAALQLQCRLRVVIATNILVQCADDLEQMLASSQGHFNASCPSGIAMGAAIAMATETVCAGETESNRRFTSPGVLLAIIALLACVVFLLDGASVSDANRQGLPVPERDTQKAVLDFHAAMLKNMSMRVQTAEQALLDLRQAHLDLRKKHDEATALRRATRAVAQRGGGPPPAPEASPAAPEEATEEAQRSEVAEDIDGEDQDGAEGPASEEQQKAEEEEQRKLIGYNEVTKTFKRFRPDFKCGSRVPLLPDDEVVECDRLSHIDGVRKNPVSIADWQSLRTVGVPLASTTEKRPVVAKSIPSVEPSWLKRFHLKVLQRQSFGLPDLHLPLVVLVSLVTKSSWDAVAGGTDFVAVLCRNLGDSKAYHTSVKVDDLEYSFSGDGIVVGKGLASHMRLPDKPQVAYMGLTSLSGDAMKKHLTGFFKRGSYDLLRKNCNSFSDCALYFLLDMRLDPTYKGLEQLGHMADRQAGIVQAITEGNYRPNPSADTFSVAVTISAINKLKDSPSFGFS</sequence>
<keyword evidence="8" id="KW-0326">Glycosidase</keyword>
<dbReference type="Gene3D" id="2.60.40.10">
    <property type="entry name" value="Immunoglobulins"/>
    <property type="match status" value="1"/>
</dbReference>
<dbReference type="InterPro" id="IPR026891">
    <property type="entry name" value="Fn3-like"/>
</dbReference>
<evidence type="ECO:0000313" key="13">
    <source>
        <dbReference type="EMBL" id="CAI4007340.1"/>
    </source>
</evidence>
<organism evidence="13">
    <name type="scientific">Cladocopium goreaui</name>
    <dbReference type="NCBI Taxonomy" id="2562237"/>
    <lineage>
        <taxon>Eukaryota</taxon>
        <taxon>Sar</taxon>
        <taxon>Alveolata</taxon>
        <taxon>Dinophyceae</taxon>
        <taxon>Suessiales</taxon>
        <taxon>Symbiodiniaceae</taxon>
        <taxon>Cladocopium</taxon>
    </lineage>
</organism>
<keyword evidence="7" id="KW-0378">Hydrolase</keyword>
<dbReference type="InterPro" id="IPR036881">
    <property type="entry name" value="Glyco_hydro_3_C_sf"/>
</dbReference>
<dbReference type="Proteomes" id="UP001152797">
    <property type="component" value="Unassembled WGS sequence"/>
</dbReference>
<protein>
    <recommendedName>
        <fullName evidence="4">beta-glucosidase</fullName>
        <ecNumber evidence="4">3.2.1.21</ecNumber>
    </recommendedName>
</protein>
<dbReference type="InterPro" id="IPR051915">
    <property type="entry name" value="Cellulose_Degrad_GH3"/>
</dbReference>
<dbReference type="EMBL" id="CAMXCT010004013">
    <property type="protein sequence ID" value="CAI4007340.1"/>
    <property type="molecule type" value="Genomic_DNA"/>
</dbReference>
<evidence type="ECO:0000256" key="10">
    <source>
        <dbReference type="SAM" id="MobiDB-lite"/>
    </source>
</evidence>
<dbReference type="OrthoDB" id="2123594at2759"/>
<evidence type="ECO:0000256" key="9">
    <source>
        <dbReference type="SAM" id="Coils"/>
    </source>
</evidence>
<evidence type="ECO:0000256" key="6">
    <source>
        <dbReference type="ARBA" id="ARBA00022729"/>
    </source>
</evidence>
<dbReference type="FunFam" id="3.20.20.300:FF:000005">
    <property type="entry name" value="Periplasmic beta-glucosidase"/>
    <property type="match status" value="1"/>
</dbReference>
<evidence type="ECO:0000256" key="7">
    <source>
        <dbReference type="ARBA" id="ARBA00022801"/>
    </source>
</evidence>
<dbReference type="EMBL" id="CAMXCT020004013">
    <property type="protein sequence ID" value="CAL1160715.1"/>
    <property type="molecule type" value="Genomic_DNA"/>
</dbReference>
<feature type="compositionally biased region" description="Acidic residues" evidence="10">
    <location>
        <begin position="993"/>
        <end position="1003"/>
    </location>
</feature>
<evidence type="ECO:0000256" key="2">
    <source>
        <dbReference type="ARBA" id="ARBA00005336"/>
    </source>
</evidence>
<feature type="compositionally biased region" description="Basic and acidic residues" evidence="10">
    <location>
        <begin position="1011"/>
        <end position="1022"/>
    </location>
</feature>
<dbReference type="GO" id="GO:0008233">
    <property type="term" value="F:peptidase activity"/>
    <property type="evidence" value="ECO:0007669"/>
    <property type="project" value="UniProtKB-KW"/>
</dbReference>
<dbReference type="Gene3D" id="3.90.1720.30">
    <property type="entry name" value="PPPDE domains"/>
    <property type="match status" value="1"/>
</dbReference>
<accession>A0A9P1DBP1</accession>
<evidence type="ECO:0000313" key="14">
    <source>
        <dbReference type="EMBL" id="CAL1160715.1"/>
    </source>
</evidence>
<evidence type="ECO:0000259" key="12">
    <source>
        <dbReference type="PROSITE" id="PS51858"/>
    </source>
</evidence>
<name>A0A9P1DBP1_9DINO</name>
<evidence type="ECO:0000256" key="4">
    <source>
        <dbReference type="ARBA" id="ARBA00012744"/>
    </source>
</evidence>
<reference evidence="14" key="2">
    <citation type="submission" date="2024-04" db="EMBL/GenBank/DDBJ databases">
        <authorList>
            <person name="Chen Y."/>
            <person name="Shah S."/>
            <person name="Dougan E. K."/>
            <person name="Thang M."/>
            <person name="Chan C."/>
        </authorList>
    </citation>
    <scope>NUCLEOTIDE SEQUENCE [LARGE SCALE GENOMIC DNA]</scope>
</reference>